<dbReference type="EMBL" id="JAPDIA010000008">
    <property type="protein sequence ID" value="MDG0812299.1"/>
    <property type="molecule type" value="Genomic_DNA"/>
</dbReference>
<accession>A0A9X4KW49</accession>
<dbReference type="RefSeq" id="WP_277535529.1">
    <property type="nucleotide sequence ID" value="NZ_JAPDIA010000008.1"/>
</dbReference>
<organism evidence="2 3">
    <name type="scientific">Cohnella rhizosphaerae</name>
    <dbReference type="NCBI Taxonomy" id="1457232"/>
    <lineage>
        <taxon>Bacteria</taxon>
        <taxon>Bacillati</taxon>
        <taxon>Bacillota</taxon>
        <taxon>Bacilli</taxon>
        <taxon>Bacillales</taxon>
        <taxon>Paenibacillaceae</taxon>
        <taxon>Cohnella</taxon>
    </lineage>
</organism>
<name>A0A9X4KW49_9BACL</name>
<evidence type="ECO:0000256" key="1">
    <source>
        <dbReference type="SAM" id="MobiDB-lite"/>
    </source>
</evidence>
<evidence type="ECO:0000313" key="2">
    <source>
        <dbReference type="EMBL" id="MDG0812299.1"/>
    </source>
</evidence>
<evidence type="ECO:0000313" key="3">
    <source>
        <dbReference type="Proteomes" id="UP001153404"/>
    </source>
</evidence>
<proteinExistence type="predicted"/>
<dbReference type="AlphaFoldDB" id="A0A9X4KW49"/>
<reference evidence="2" key="1">
    <citation type="submission" date="2022-10" db="EMBL/GenBank/DDBJ databases">
        <title>Comparative genomic analysis of Cohnella hashimotonis sp. nov., isolated from the International Space Station.</title>
        <authorList>
            <person name="Simpson A."/>
            <person name="Venkateswaran K."/>
        </authorList>
    </citation>
    <scope>NUCLEOTIDE SEQUENCE</scope>
    <source>
        <strain evidence="2">DSM 28161</strain>
    </source>
</reference>
<protein>
    <submittedName>
        <fullName evidence="2">Uncharacterized protein</fullName>
    </submittedName>
</protein>
<comment type="caution">
    <text evidence="2">The sequence shown here is derived from an EMBL/GenBank/DDBJ whole genome shotgun (WGS) entry which is preliminary data.</text>
</comment>
<dbReference type="Proteomes" id="UP001153404">
    <property type="component" value="Unassembled WGS sequence"/>
</dbReference>
<feature type="region of interest" description="Disordered" evidence="1">
    <location>
        <begin position="1"/>
        <end position="34"/>
    </location>
</feature>
<sequence>MGEKIERAADIADDQRRQRHQHAERQTTPEHDFHATLTLSFFAGNPSSST</sequence>
<gene>
    <name evidence="2" type="ORF">OMP40_25310</name>
</gene>
<keyword evidence="3" id="KW-1185">Reference proteome</keyword>